<proteinExistence type="predicted"/>
<sequence length="99" mass="11214">MKITPTILLVYIELILSYAFIRLFAEIRHKQFRLNMSRDYEFFGVAQDDPTLIAFLREIHMRKYPMHFLKNAPIDVATSTMATAAHTSPAAAAAAAAQQ</sequence>
<dbReference type="EMBL" id="CAJHJT010000012">
    <property type="protein sequence ID" value="CAD6999622.1"/>
    <property type="molecule type" value="Genomic_DNA"/>
</dbReference>
<protein>
    <submittedName>
        <fullName evidence="2">(Mediterranean fruit fly) hypothetical protein</fullName>
    </submittedName>
</protein>
<dbReference type="Proteomes" id="UP000606786">
    <property type="component" value="Unassembled WGS sequence"/>
</dbReference>
<name>A0A811UK88_CERCA</name>
<dbReference type="OrthoDB" id="6357215at2759"/>
<keyword evidence="1" id="KW-1133">Transmembrane helix</keyword>
<keyword evidence="3" id="KW-1185">Reference proteome</keyword>
<evidence type="ECO:0000313" key="2">
    <source>
        <dbReference type="EMBL" id="CAD6999622.1"/>
    </source>
</evidence>
<reference evidence="2" key="1">
    <citation type="submission" date="2020-11" db="EMBL/GenBank/DDBJ databases">
        <authorList>
            <person name="Whitehead M."/>
        </authorList>
    </citation>
    <scope>NUCLEOTIDE SEQUENCE</scope>
    <source>
        <strain evidence="2">EGII</strain>
    </source>
</reference>
<accession>A0A811UK88</accession>
<keyword evidence="1" id="KW-0472">Membrane</keyword>
<evidence type="ECO:0000313" key="3">
    <source>
        <dbReference type="Proteomes" id="UP000606786"/>
    </source>
</evidence>
<keyword evidence="1" id="KW-0812">Transmembrane</keyword>
<feature type="transmembrane region" description="Helical" evidence="1">
    <location>
        <begin position="6"/>
        <end position="25"/>
    </location>
</feature>
<comment type="caution">
    <text evidence="2">The sequence shown here is derived from an EMBL/GenBank/DDBJ whole genome shotgun (WGS) entry which is preliminary data.</text>
</comment>
<gene>
    <name evidence="2" type="ORF">CCAP1982_LOCUS8154</name>
</gene>
<dbReference type="AlphaFoldDB" id="A0A811UK88"/>
<organism evidence="2 3">
    <name type="scientific">Ceratitis capitata</name>
    <name type="common">Mediterranean fruit fly</name>
    <name type="synonym">Tephritis capitata</name>
    <dbReference type="NCBI Taxonomy" id="7213"/>
    <lineage>
        <taxon>Eukaryota</taxon>
        <taxon>Metazoa</taxon>
        <taxon>Ecdysozoa</taxon>
        <taxon>Arthropoda</taxon>
        <taxon>Hexapoda</taxon>
        <taxon>Insecta</taxon>
        <taxon>Pterygota</taxon>
        <taxon>Neoptera</taxon>
        <taxon>Endopterygota</taxon>
        <taxon>Diptera</taxon>
        <taxon>Brachycera</taxon>
        <taxon>Muscomorpha</taxon>
        <taxon>Tephritoidea</taxon>
        <taxon>Tephritidae</taxon>
        <taxon>Ceratitis</taxon>
        <taxon>Ceratitis</taxon>
    </lineage>
</organism>
<evidence type="ECO:0000256" key="1">
    <source>
        <dbReference type="SAM" id="Phobius"/>
    </source>
</evidence>